<dbReference type="InterPro" id="IPR013122">
    <property type="entry name" value="PKD1_2_channel"/>
</dbReference>
<feature type="domain" description="DUF6816" evidence="12">
    <location>
        <begin position="84"/>
        <end position="295"/>
    </location>
</feature>
<dbReference type="InterPro" id="IPR011936">
    <property type="entry name" value="Myxo_disulph_rpt"/>
</dbReference>
<evidence type="ECO:0000256" key="2">
    <source>
        <dbReference type="ARBA" id="ARBA00022692"/>
    </source>
</evidence>
<protein>
    <submittedName>
        <fullName evidence="13">Pkd2 protein</fullName>
    </submittedName>
</protein>
<evidence type="ECO:0000313" key="14">
    <source>
        <dbReference type="Proteomes" id="UP000604046"/>
    </source>
</evidence>
<keyword evidence="5 9" id="KW-1133">Transmembrane helix</keyword>
<evidence type="ECO:0000313" key="13">
    <source>
        <dbReference type="EMBL" id="CAE7266720.1"/>
    </source>
</evidence>
<reference evidence="13" key="1">
    <citation type="submission" date="2021-02" db="EMBL/GenBank/DDBJ databases">
        <authorList>
            <person name="Dougan E. K."/>
            <person name="Rhodes N."/>
            <person name="Thang M."/>
            <person name="Chan C."/>
        </authorList>
    </citation>
    <scope>NUCLEOTIDE SEQUENCE</scope>
</reference>
<evidence type="ECO:0000256" key="3">
    <source>
        <dbReference type="ARBA" id="ARBA00022729"/>
    </source>
</evidence>
<dbReference type="Pfam" id="PF20670">
    <property type="entry name" value="DUF6816"/>
    <property type="match status" value="1"/>
</dbReference>
<evidence type="ECO:0000256" key="1">
    <source>
        <dbReference type="ARBA" id="ARBA00004141"/>
    </source>
</evidence>
<dbReference type="EMBL" id="CAJNDS010001591">
    <property type="protein sequence ID" value="CAE7266720.1"/>
    <property type="molecule type" value="Genomic_DNA"/>
</dbReference>
<keyword evidence="6 9" id="KW-0472">Membrane</keyword>
<dbReference type="PANTHER" id="PTHR10877">
    <property type="entry name" value="POLYCYSTIN FAMILY MEMBER"/>
    <property type="match status" value="1"/>
</dbReference>
<keyword evidence="7" id="KW-1015">Disulfide bond</keyword>
<evidence type="ECO:0000256" key="8">
    <source>
        <dbReference type="SAM" id="MobiDB-lite"/>
    </source>
</evidence>
<keyword evidence="14" id="KW-1185">Reference proteome</keyword>
<dbReference type="Pfam" id="PF08016">
    <property type="entry name" value="PKD_channel"/>
    <property type="match status" value="1"/>
</dbReference>
<comment type="subcellular location">
    <subcellularLocation>
        <location evidence="1">Membrane</location>
        <topology evidence="1">Multi-pass membrane protein</topology>
    </subcellularLocation>
</comment>
<dbReference type="Proteomes" id="UP000604046">
    <property type="component" value="Unassembled WGS sequence"/>
</dbReference>
<feature type="region of interest" description="Disordered" evidence="8">
    <location>
        <begin position="1210"/>
        <end position="1247"/>
    </location>
</feature>
<dbReference type="InterPro" id="IPR051223">
    <property type="entry name" value="Polycystin"/>
</dbReference>
<evidence type="ECO:0000256" key="9">
    <source>
        <dbReference type="SAM" id="Phobius"/>
    </source>
</evidence>
<keyword evidence="3 10" id="KW-0732">Signal</keyword>
<evidence type="ECO:0000256" key="7">
    <source>
        <dbReference type="ARBA" id="ARBA00023157"/>
    </source>
</evidence>
<evidence type="ECO:0000259" key="12">
    <source>
        <dbReference type="Pfam" id="PF20670"/>
    </source>
</evidence>
<feature type="domain" description="Polycystin cation channel PKD1/PKD2" evidence="11">
    <location>
        <begin position="1471"/>
        <end position="1617"/>
    </location>
</feature>
<feature type="signal peptide" evidence="10">
    <location>
        <begin position="1"/>
        <end position="26"/>
    </location>
</feature>
<evidence type="ECO:0000256" key="4">
    <source>
        <dbReference type="ARBA" id="ARBA00022737"/>
    </source>
</evidence>
<evidence type="ECO:0000256" key="6">
    <source>
        <dbReference type="ARBA" id="ARBA00023136"/>
    </source>
</evidence>
<comment type="caution">
    <text evidence="13">The sequence shown here is derived from an EMBL/GenBank/DDBJ whole genome shotgun (WGS) entry which is preliminary data.</text>
</comment>
<evidence type="ECO:0000259" key="11">
    <source>
        <dbReference type="Pfam" id="PF08016"/>
    </source>
</evidence>
<keyword evidence="4" id="KW-0677">Repeat</keyword>
<dbReference type="OrthoDB" id="437824at2759"/>
<gene>
    <name evidence="13" type="primary">pkd2</name>
    <name evidence="13" type="ORF">SNAT2548_LOCUS14125</name>
</gene>
<keyword evidence="2 9" id="KW-0812">Transmembrane</keyword>
<feature type="transmembrane region" description="Helical" evidence="9">
    <location>
        <begin position="1045"/>
        <end position="1062"/>
    </location>
</feature>
<dbReference type="PANTHER" id="PTHR10877:SF183">
    <property type="entry name" value="AT14535P-RELATED"/>
    <property type="match status" value="1"/>
</dbReference>
<dbReference type="InterPro" id="IPR049213">
    <property type="entry name" value="DUF6816"/>
</dbReference>
<feature type="transmembrane region" description="Helical" evidence="9">
    <location>
        <begin position="1591"/>
        <end position="1613"/>
    </location>
</feature>
<feature type="compositionally biased region" description="Basic residues" evidence="8">
    <location>
        <begin position="1227"/>
        <end position="1244"/>
    </location>
</feature>
<feature type="transmembrane region" description="Helical" evidence="9">
    <location>
        <begin position="1376"/>
        <end position="1404"/>
    </location>
</feature>
<dbReference type="NCBIfam" id="TIGR02232">
    <property type="entry name" value="myxo_disulf_rpt"/>
    <property type="match status" value="1"/>
</dbReference>
<evidence type="ECO:0000256" key="5">
    <source>
        <dbReference type="ARBA" id="ARBA00022989"/>
    </source>
</evidence>
<dbReference type="Gene3D" id="1.10.287.70">
    <property type="match status" value="1"/>
</dbReference>
<feature type="transmembrane region" description="Helical" evidence="9">
    <location>
        <begin position="1489"/>
        <end position="1508"/>
    </location>
</feature>
<accession>A0A812MTH1</accession>
<proteinExistence type="predicted"/>
<feature type="chain" id="PRO_5032381916" evidence="10">
    <location>
        <begin position="27"/>
        <end position="2111"/>
    </location>
</feature>
<organism evidence="13 14">
    <name type="scientific">Symbiodinium natans</name>
    <dbReference type="NCBI Taxonomy" id="878477"/>
    <lineage>
        <taxon>Eukaryota</taxon>
        <taxon>Sar</taxon>
        <taxon>Alveolata</taxon>
        <taxon>Dinophyceae</taxon>
        <taxon>Suessiales</taxon>
        <taxon>Symbiodiniaceae</taxon>
        <taxon>Symbiodinium</taxon>
    </lineage>
</organism>
<feature type="transmembrane region" description="Helical" evidence="9">
    <location>
        <begin position="1419"/>
        <end position="1437"/>
    </location>
</feature>
<dbReference type="GO" id="GO:0016020">
    <property type="term" value="C:membrane"/>
    <property type="evidence" value="ECO:0007669"/>
    <property type="project" value="UniProtKB-SubCell"/>
</dbReference>
<name>A0A812MTH1_9DINO</name>
<sequence length="2111" mass="232488">MARQILRRSQLLAAVVIAWIARDLHCHARPGALALILPRSRVLRMAPAISLAAPLPAEAALRALLQKRSARDLTSPIFNIPPKQQVYPGWLAGDWQATSNFAGFEFPTLPRAQVMRQDDVPGFKKCSIIDFADVGKSPLEYNMSFVKKQDGVVVEDLPFNLRSTVAAHLGGKGRVTSVDYNPETDPNRVTIRLLATKNAERVELFVNARDSEQPSEDPDLFLSSEYRRQVTFSSRVAQGYNCNYQHFRTFQRLSPDKLRLNVLTASYLDPLSPLYFDTFDKPAIVYAHELELTRAPAKPEAVSMKWDCEFACGDGLVVGEEQCDDGGLAGLDGCDASCKVESGFVCDGQGKDMPSTCRPLGCGPEPHPQGVPPACIQAPASNSNSTAVACRRADVLDACPVGLALHPPTLLASCGGFTGGDRGATQRLESHQGKAVLADLVDQGRQLILVFDAAPVIAPDTRRQTPDAARQYASIDAAIEVARLFEYPSQRLYLGPALGTPAAWTAPVVVLRGPNLAGGCGDVVLDATASTGNAGRPWKSTSWRCTGDPSHCAAVRAFFPICHTLTPGLATAGLDVGAAPCGLRTTIPEETASSLTISLATVVVYLKLENAMGQWSEAAHTVSFTVERIPVVVALTSREVFVDQGQSIRLELSVSPALPVASVGAGSTCGALGPIAVEWRHGLGNLDNLEQVWDSLLELPSSLVPALDAKTATLEGYLGSLDLPGTNWTLVARAAHLSDIAKPVFMPFLVVVRPEPVAISLQAPSEIAEQCPFSVTATVSGVEGSPYITWRCVLMDVVSVQSQDAAACAAAASQTRGPLLGLPALIPGVYQIEAELDTDPRPAATVFVHVRSDGGPRVHILEPVLPTRRAASEGTTDMLRLRARFATAACGETELAAAVVVLSTVPGQTLGSEARPVMVLETVATNISDAWKASFLGPDDNASANAFTLRNFTLQDKLETQIKNDIKTTKSISLEHTHKAEDNHEKNKDQFPDGESRLRDITEGKSLQQKVAKEAKVVTTGIRGGADKRVLLPAVLELQGEVRTSLQLFLTMAFFFVFSVAVQQHYRTYEIHLQEKNLRNQLTDATQEISEVGQIFEWMETTWFPFLWSAPNAAGPEESILPSREMILLGGSLLKVISSPVEECIYVPGAECYDQGERAINYDPVLNGWEVRNRRLSIEEFRDHGQRGPNFLMQLYQRWRPQDIVASTSSTWRKVQVGPEQSEAPKPRRAAKRRSRTPKPRRRLQGGLEVLPRERKRVSRFGFRRDEPVQSRPRRLVATTSVIMDGLPDANGDSKAAVKVIPMSRAAADVSAQLQGWQSEMSQLLTARSLIFSAETVVINRQTRICTHMVVNFLLSRGGEVFTQVHLRSLHMDNSFVAIIFAALWVLLLFGALMVLVGRIVIAFSNGKASVHFSNLSTYVQWSIVVIGLVVVILMAMERWEMLRARDLLEEYLVIRPDVSSTNLQDFDISWFTKLHTVIYWASKADGDMLVLIALFHILLLFQFLVASKGQPRLALLANTLEMAFQDILHLFVVFLFIFSAFVIAGHILFGSKLRDFSTVKGAFAKSLEQVVSFKTDWDVITEQDWWTAAIWIWCMIIVVSLVVINIVLAVIFDCYGKIRAGVTQQDTLWTTIRRHFVALRNVSKWYSSFDLLTGISNTKLEVITKQGFREIFRGITDEQVEQIFDLAELRAVNDTIRGQPTLLGEAIASILLGVDDVRDGIRTIQDKQFKSYKEAKIWMEEPAEPLTAPDTVWDLGPATYIVTCPYGCDVRALPNVNSDLVTRLAQGDKVEIARTKDYIGGDGLRRLMGEMQDNAGWLSIFDPDSGYVWAEMWEDPSKKEPDFEGTYVILHDGAHLRQDISLSSPLLAELPEGQMVNVVEVVLEYFDEDQYASRKRGRITNPAGWISLVDRDSGYRFASRMESHIPDGMYVMKSDATAYTEPGGSEVVSHLHAMDSVQVVNFRKVDGQIWAQSCVGGWVSLADAEHRPDLATAGSEAEAAMPRDAPRWVSDGLLCHLQRQHRNMLRITERFQDIQQGFEKLGLNLEPVLEVAEPEAPMFDTMLQPARFAQSNPGRVAVRREKPAVNLPRPSAAMTSQALKSRLNHFLTSI</sequence>
<evidence type="ECO:0000256" key="10">
    <source>
        <dbReference type="SAM" id="SignalP"/>
    </source>
</evidence>
<feature type="transmembrane region" description="Helical" evidence="9">
    <location>
        <begin position="1528"/>
        <end position="1550"/>
    </location>
</feature>